<accession>A0A0K2UVQ5</accession>
<sequence>MRNKPHKFKVFAGCSTSGILYAFDMTWRKRNYSVS</sequence>
<dbReference type="AlphaFoldDB" id="A0A0K2UVQ5"/>
<name>A0A0K2UVQ5_LEPSM</name>
<protein>
    <submittedName>
        <fullName evidence="1">Uncharacterized protein</fullName>
    </submittedName>
</protein>
<dbReference type="EMBL" id="HACA01024958">
    <property type="protein sequence ID" value="CDW42319.1"/>
    <property type="molecule type" value="Transcribed_RNA"/>
</dbReference>
<organism evidence="1">
    <name type="scientific">Lepeophtheirus salmonis</name>
    <name type="common">Salmon louse</name>
    <name type="synonym">Caligus salmonis</name>
    <dbReference type="NCBI Taxonomy" id="72036"/>
    <lineage>
        <taxon>Eukaryota</taxon>
        <taxon>Metazoa</taxon>
        <taxon>Ecdysozoa</taxon>
        <taxon>Arthropoda</taxon>
        <taxon>Crustacea</taxon>
        <taxon>Multicrustacea</taxon>
        <taxon>Hexanauplia</taxon>
        <taxon>Copepoda</taxon>
        <taxon>Siphonostomatoida</taxon>
        <taxon>Caligidae</taxon>
        <taxon>Lepeophtheirus</taxon>
    </lineage>
</organism>
<reference evidence="1" key="1">
    <citation type="submission" date="2014-05" db="EMBL/GenBank/DDBJ databases">
        <authorList>
            <person name="Chronopoulou M."/>
        </authorList>
    </citation>
    <scope>NUCLEOTIDE SEQUENCE</scope>
    <source>
        <tissue evidence="1">Whole organism</tissue>
    </source>
</reference>
<evidence type="ECO:0000313" key="1">
    <source>
        <dbReference type="EMBL" id="CDW42319.1"/>
    </source>
</evidence>
<proteinExistence type="predicted"/>